<dbReference type="Proteomes" id="UP000248706">
    <property type="component" value="Unassembled WGS sequence"/>
</dbReference>
<accession>A0A328VIH6</accession>
<dbReference type="PANTHER" id="PTHR34300">
    <property type="entry name" value="QUEUOSINE PRECURSOR TRANSPORTER-RELATED"/>
    <property type="match status" value="1"/>
</dbReference>
<keyword evidence="1" id="KW-0813">Transport</keyword>
<keyword evidence="1" id="KW-1133">Transmembrane helix</keyword>
<keyword evidence="1" id="KW-0472">Membrane</keyword>
<dbReference type="GO" id="GO:0022857">
    <property type="term" value="F:transmembrane transporter activity"/>
    <property type="evidence" value="ECO:0007669"/>
    <property type="project" value="UniProtKB-UniRule"/>
</dbReference>
<comment type="subcellular location">
    <subcellularLocation>
        <location evidence="1">Cell membrane</location>
        <topology evidence="1">Multi-pass membrane protein</topology>
    </subcellularLocation>
</comment>
<keyword evidence="1" id="KW-1003">Cell membrane</keyword>
<feature type="transmembrane region" description="Helical" evidence="1">
    <location>
        <begin position="108"/>
        <end position="128"/>
    </location>
</feature>
<dbReference type="NCBIfam" id="TIGR00697">
    <property type="entry name" value="queuosine precursor transporter"/>
    <property type="match status" value="1"/>
</dbReference>
<evidence type="ECO:0000313" key="3">
    <source>
        <dbReference type="Proteomes" id="UP000248706"/>
    </source>
</evidence>
<dbReference type="GO" id="GO:0005886">
    <property type="term" value="C:plasma membrane"/>
    <property type="evidence" value="ECO:0007669"/>
    <property type="project" value="UniProtKB-SubCell"/>
</dbReference>
<dbReference type="EMBL" id="MCIF01000002">
    <property type="protein sequence ID" value="RAQ95580.1"/>
    <property type="molecule type" value="Genomic_DNA"/>
</dbReference>
<proteinExistence type="inferred from homology"/>
<gene>
    <name evidence="2" type="ORF">A4R35_08540</name>
</gene>
<comment type="similarity">
    <text evidence="1">Belongs to the vitamin uptake transporter (VUT/ECF) (TC 2.A.88) family. Q precursor transporter subfamily.</text>
</comment>
<dbReference type="InterPro" id="IPR003744">
    <property type="entry name" value="YhhQ"/>
</dbReference>
<organism evidence="2 3">
    <name type="scientific">Thermogemmatispora tikiterensis</name>
    <dbReference type="NCBI Taxonomy" id="1825093"/>
    <lineage>
        <taxon>Bacteria</taxon>
        <taxon>Bacillati</taxon>
        <taxon>Chloroflexota</taxon>
        <taxon>Ktedonobacteria</taxon>
        <taxon>Thermogemmatisporales</taxon>
        <taxon>Thermogemmatisporaceae</taxon>
        <taxon>Thermogemmatispora</taxon>
    </lineage>
</organism>
<dbReference type="AlphaFoldDB" id="A0A328VIH6"/>
<dbReference type="Pfam" id="PF02592">
    <property type="entry name" value="Vut_1"/>
    <property type="match status" value="1"/>
</dbReference>
<sequence>MRVSFWFVTIASLFVTCLITANIIAVKIIALAGLLVPAGIIVFPLSYLFGDVLTEVYGYAAARRVIWLGFACNLLAVVAIFVGGLAPAASFWKLQAAYNAILGFTPRLLLGSFVAYLCGEFANSFVLAKLKILTKGRWLWTRTIGSTLVGEGLDTLIFITIAFWGVIPAAELLTAMLTQWLFKVGYEVVATPLTYAVVNFLKKHEQIDTFDYNTNFSPILLSR</sequence>
<feature type="transmembrane region" description="Helical" evidence="1">
    <location>
        <begin position="148"/>
        <end position="167"/>
    </location>
</feature>
<dbReference type="RefSeq" id="WP_223258256.1">
    <property type="nucleotide sequence ID" value="NZ_MCIF01000002.1"/>
</dbReference>
<evidence type="ECO:0000313" key="2">
    <source>
        <dbReference type="EMBL" id="RAQ95580.1"/>
    </source>
</evidence>
<keyword evidence="3" id="KW-1185">Reference proteome</keyword>
<feature type="transmembrane region" description="Helical" evidence="1">
    <location>
        <begin position="5"/>
        <end position="25"/>
    </location>
</feature>
<dbReference type="PANTHER" id="PTHR34300:SF2">
    <property type="entry name" value="QUEUOSINE PRECURSOR TRANSPORTER-RELATED"/>
    <property type="match status" value="1"/>
</dbReference>
<comment type="function">
    <text evidence="1">Involved in the import of queuosine (Q) precursors, required for Q precursor salvage.</text>
</comment>
<evidence type="ECO:0000256" key="1">
    <source>
        <dbReference type="HAMAP-Rule" id="MF_02088"/>
    </source>
</evidence>
<keyword evidence="1" id="KW-0812">Transmembrane</keyword>
<reference evidence="2 3" key="1">
    <citation type="submission" date="2016-08" db="EMBL/GenBank/DDBJ databases">
        <title>Analysis of Carbohydrate Active Enzymes in Thermogemmatispora T81 Reveals Carbohydrate Degradation Ability.</title>
        <authorList>
            <person name="Tomazini A."/>
            <person name="Lal S."/>
            <person name="Stott M."/>
            <person name="Henrissat B."/>
            <person name="Polikarpov I."/>
            <person name="Sparling R."/>
            <person name="Levin D.B."/>
        </authorList>
    </citation>
    <scope>NUCLEOTIDE SEQUENCE [LARGE SCALE GENOMIC DNA]</scope>
    <source>
        <strain evidence="2 3">T81</strain>
    </source>
</reference>
<comment type="caution">
    <text evidence="2">The sequence shown here is derived from an EMBL/GenBank/DDBJ whole genome shotgun (WGS) entry which is preliminary data.</text>
</comment>
<name>A0A328VIH6_9CHLR</name>
<dbReference type="HAMAP" id="MF_02088">
    <property type="entry name" value="Q_prec_transport"/>
    <property type="match status" value="1"/>
</dbReference>
<feature type="transmembrane region" description="Helical" evidence="1">
    <location>
        <begin position="65"/>
        <end position="88"/>
    </location>
</feature>
<feature type="transmembrane region" description="Helical" evidence="1">
    <location>
        <begin position="31"/>
        <end position="53"/>
    </location>
</feature>
<protein>
    <recommendedName>
        <fullName evidence="1">Probable queuosine precursor transporter</fullName>
        <shortName evidence="1">Q precursor transporter</shortName>
    </recommendedName>
</protein>